<evidence type="ECO:0000256" key="3">
    <source>
        <dbReference type="ARBA" id="ARBA00022989"/>
    </source>
</evidence>
<feature type="transmembrane region" description="Helical" evidence="10">
    <location>
        <begin position="135"/>
        <end position="155"/>
    </location>
</feature>
<evidence type="ECO:0000313" key="13">
    <source>
        <dbReference type="Proteomes" id="UP000824219"/>
    </source>
</evidence>
<accession>A0A9D3NAH5</accession>
<dbReference type="Pfam" id="PF00001">
    <property type="entry name" value="7tm_1"/>
    <property type="match status" value="1"/>
</dbReference>
<protein>
    <recommendedName>
        <fullName evidence="11">G-protein coupled receptors family 1 profile domain-containing protein</fullName>
    </recommendedName>
</protein>
<evidence type="ECO:0000256" key="2">
    <source>
        <dbReference type="ARBA" id="ARBA00022692"/>
    </source>
</evidence>
<feature type="transmembrane region" description="Helical" evidence="10">
    <location>
        <begin position="185"/>
        <end position="207"/>
    </location>
</feature>
<evidence type="ECO:0000256" key="4">
    <source>
        <dbReference type="ARBA" id="ARBA00023040"/>
    </source>
</evidence>
<dbReference type="PROSITE" id="PS50262">
    <property type="entry name" value="G_PROTEIN_RECEP_F1_2"/>
    <property type="match status" value="1"/>
</dbReference>
<evidence type="ECO:0000256" key="7">
    <source>
        <dbReference type="ARBA" id="ARBA00023180"/>
    </source>
</evidence>
<feature type="domain" description="G-protein coupled receptors family 1 profile" evidence="11">
    <location>
        <begin position="32"/>
        <end position="284"/>
    </location>
</feature>
<evidence type="ECO:0000256" key="8">
    <source>
        <dbReference type="ARBA" id="ARBA00023224"/>
    </source>
</evidence>
<evidence type="ECO:0000256" key="9">
    <source>
        <dbReference type="RuleBase" id="RU000688"/>
    </source>
</evidence>
<evidence type="ECO:0000313" key="12">
    <source>
        <dbReference type="EMBL" id="KAG7319751.1"/>
    </source>
</evidence>
<dbReference type="PANTHER" id="PTHR24232">
    <property type="entry name" value="G-PROTEIN COUPLED RECEPTOR"/>
    <property type="match status" value="1"/>
</dbReference>
<evidence type="ECO:0000256" key="10">
    <source>
        <dbReference type="SAM" id="Phobius"/>
    </source>
</evidence>
<dbReference type="AlphaFoldDB" id="A0A9D3NAH5"/>
<keyword evidence="5 10" id="KW-0472">Membrane</keyword>
<gene>
    <name evidence="12" type="ORF">KOW79_016894</name>
</gene>
<feature type="transmembrane region" description="Helical" evidence="10">
    <location>
        <begin position="23"/>
        <end position="43"/>
    </location>
</feature>
<comment type="similarity">
    <text evidence="9">Belongs to the G-protein coupled receptor 1 family.</text>
</comment>
<feature type="transmembrane region" description="Helical" evidence="10">
    <location>
        <begin position="55"/>
        <end position="75"/>
    </location>
</feature>
<evidence type="ECO:0000256" key="5">
    <source>
        <dbReference type="ARBA" id="ARBA00023136"/>
    </source>
</evidence>
<name>A0A9D3NAH5_9TELE</name>
<dbReference type="SUPFAM" id="SSF81321">
    <property type="entry name" value="Family A G protein-coupled receptor-like"/>
    <property type="match status" value="1"/>
</dbReference>
<organism evidence="12 13">
    <name type="scientific">Hemibagrus wyckioides</name>
    <dbReference type="NCBI Taxonomy" id="337641"/>
    <lineage>
        <taxon>Eukaryota</taxon>
        <taxon>Metazoa</taxon>
        <taxon>Chordata</taxon>
        <taxon>Craniata</taxon>
        <taxon>Vertebrata</taxon>
        <taxon>Euteleostomi</taxon>
        <taxon>Actinopterygii</taxon>
        <taxon>Neopterygii</taxon>
        <taxon>Teleostei</taxon>
        <taxon>Ostariophysi</taxon>
        <taxon>Siluriformes</taxon>
        <taxon>Bagridae</taxon>
        <taxon>Hemibagrus</taxon>
    </lineage>
</organism>
<reference evidence="12 13" key="1">
    <citation type="submission" date="2021-06" db="EMBL/GenBank/DDBJ databases">
        <title>Chromosome-level genome assembly of the red-tail catfish (Hemibagrus wyckioides).</title>
        <authorList>
            <person name="Shao F."/>
        </authorList>
    </citation>
    <scope>NUCLEOTIDE SEQUENCE [LARGE SCALE GENOMIC DNA]</scope>
    <source>
        <strain evidence="12">EC202008001</strain>
        <tissue evidence="12">Blood</tissue>
    </source>
</reference>
<dbReference type="EMBL" id="JAHKSW010000020">
    <property type="protein sequence ID" value="KAG7319751.1"/>
    <property type="molecule type" value="Genomic_DNA"/>
</dbReference>
<dbReference type="PRINTS" id="PR00237">
    <property type="entry name" value="GPCRRHODOPSN"/>
</dbReference>
<keyword evidence="2 9" id="KW-0812">Transmembrane</keyword>
<dbReference type="GO" id="GO:0005886">
    <property type="term" value="C:plasma membrane"/>
    <property type="evidence" value="ECO:0007669"/>
    <property type="project" value="TreeGrafter"/>
</dbReference>
<dbReference type="GO" id="GO:0007200">
    <property type="term" value="P:phospholipase C-activating G protein-coupled receptor signaling pathway"/>
    <property type="evidence" value="ECO:0007669"/>
    <property type="project" value="TreeGrafter"/>
</dbReference>
<dbReference type="InterPro" id="IPR017452">
    <property type="entry name" value="GPCR_Rhodpsn_7TM"/>
</dbReference>
<comment type="subcellular location">
    <subcellularLocation>
        <location evidence="1">Membrane</location>
        <topology evidence="1">Multi-pass membrane protein</topology>
    </subcellularLocation>
</comment>
<keyword evidence="4 9" id="KW-0297">G-protein coupled receptor</keyword>
<evidence type="ECO:0000259" key="11">
    <source>
        <dbReference type="PROSITE" id="PS50262"/>
    </source>
</evidence>
<keyword evidence="3 10" id="KW-1133">Transmembrane helix</keyword>
<dbReference type="InterPro" id="IPR000276">
    <property type="entry name" value="GPCR_Rhodpsn"/>
</dbReference>
<dbReference type="GO" id="GO:0004930">
    <property type="term" value="F:G protein-coupled receptor activity"/>
    <property type="evidence" value="ECO:0007669"/>
    <property type="project" value="UniProtKB-KW"/>
</dbReference>
<dbReference type="PANTHER" id="PTHR24232:SF101">
    <property type="entry name" value="G-PROTEIN COUPLED RECEPTOR 35-LIKE"/>
    <property type="match status" value="1"/>
</dbReference>
<comment type="caution">
    <text evidence="12">The sequence shown here is derived from an EMBL/GenBank/DDBJ whole genome shotgun (WGS) entry which is preliminary data.</text>
</comment>
<keyword evidence="6 9" id="KW-0675">Receptor</keyword>
<keyword evidence="13" id="KW-1185">Reference proteome</keyword>
<dbReference type="OrthoDB" id="6086428at2759"/>
<evidence type="ECO:0000256" key="6">
    <source>
        <dbReference type="ARBA" id="ARBA00023170"/>
    </source>
</evidence>
<dbReference type="Proteomes" id="UP000824219">
    <property type="component" value="Linkage Group LG20"/>
</dbReference>
<dbReference type="PROSITE" id="PS00237">
    <property type="entry name" value="G_PROTEIN_RECEP_F1_1"/>
    <property type="match status" value="1"/>
</dbReference>
<evidence type="ECO:0000256" key="1">
    <source>
        <dbReference type="ARBA" id="ARBA00004141"/>
    </source>
</evidence>
<dbReference type="Gene3D" id="1.20.1070.10">
    <property type="entry name" value="Rhodopsin 7-helix transmembrane proteins"/>
    <property type="match status" value="1"/>
</dbReference>
<proteinExistence type="inferred from homology"/>
<keyword evidence="8 9" id="KW-0807">Transducer</keyword>
<feature type="transmembrane region" description="Helical" evidence="10">
    <location>
        <begin position="228"/>
        <end position="251"/>
    </location>
</feature>
<feature type="transmembrane region" description="Helical" evidence="10">
    <location>
        <begin position="271"/>
        <end position="288"/>
    </location>
</feature>
<keyword evidence="7" id="KW-0325">Glycoprotein</keyword>
<sequence length="296" mass="34663">MVMESNYSEIHKNDPSLIIFNRVAYTPVFILGLVLNFSALWCFKRTPQWTDTHIYMLNLLLTDFLLTLFLPFRIIETFRPMKLTGLCTFLICVHYTNMYASIFTITAISIHRYSAVRFPIWNKSSGASEARRKKIASGTCLFIWLFVIILCIIFSPNMHSDKLRTCYVRKDAEKMSYQFLLVLEILGYLLPIVTITTCSTQTIRTLLKSLKDIREHTEEEIIDKRKNVIAIITANMIVFIVCFTPIHAGYLVRYFSELNNTVRYFYEVSEWLATTNCCLDSVGYYFLLKKVFRDKR</sequence>
<feature type="transmembrane region" description="Helical" evidence="10">
    <location>
        <begin position="95"/>
        <end position="114"/>
    </location>
</feature>
<dbReference type="GO" id="GO:0035025">
    <property type="term" value="P:positive regulation of Rho protein signal transduction"/>
    <property type="evidence" value="ECO:0007669"/>
    <property type="project" value="TreeGrafter"/>
</dbReference>